<feature type="transmembrane region" description="Helical" evidence="1">
    <location>
        <begin position="26"/>
        <end position="49"/>
    </location>
</feature>
<dbReference type="RefSeq" id="WP_005822655.1">
    <property type="nucleotide sequence ID" value="NZ_ACQL01000055.1"/>
</dbReference>
<keyword evidence="1" id="KW-0812">Transmembrane</keyword>
<sequence length="165" mass="18777">MSYTDKILLANEKIIYQGKRSVFPKLPYIIGLSLIFPFISVLGTLAVFFDKNILNLTGLFTGIFLGVIVFIILYLLAKLIVNKTELVITNRRIIAKFGIIRLDTLEIRLENIESIGIEQTFLGRLFNYGTIIIHGYGGSNTPIIEVINPLKFKRELEQLHDTFQT</sequence>
<evidence type="ECO:0000259" key="2">
    <source>
        <dbReference type="Pfam" id="PF03703"/>
    </source>
</evidence>
<dbReference type="Proteomes" id="UP000005532">
    <property type="component" value="Unassembled WGS sequence"/>
</dbReference>
<keyword evidence="1" id="KW-0472">Membrane</keyword>
<dbReference type="OrthoDB" id="3378680at2"/>
<dbReference type="Pfam" id="PF03703">
    <property type="entry name" value="bPH_2"/>
    <property type="match status" value="1"/>
</dbReference>
<dbReference type="eggNOG" id="COG3428">
    <property type="taxonomic scope" value="Bacteria"/>
</dbReference>
<evidence type="ECO:0000313" key="4">
    <source>
        <dbReference type="Proteomes" id="UP000005532"/>
    </source>
</evidence>
<protein>
    <recommendedName>
        <fullName evidence="2">YdbS-like PH domain-containing protein</fullName>
    </recommendedName>
</protein>
<dbReference type="AlphaFoldDB" id="C5RZN0"/>
<gene>
    <name evidence="3" type="ORF">AM305_05614</name>
</gene>
<dbReference type="PANTHER" id="PTHR37938">
    <property type="entry name" value="BLL0215 PROTEIN"/>
    <property type="match status" value="1"/>
</dbReference>
<dbReference type="EMBL" id="ACQL01000055">
    <property type="protein sequence ID" value="EER47885.1"/>
    <property type="molecule type" value="Genomic_DNA"/>
</dbReference>
<evidence type="ECO:0000256" key="1">
    <source>
        <dbReference type="SAM" id="Phobius"/>
    </source>
</evidence>
<feature type="transmembrane region" description="Helical" evidence="1">
    <location>
        <begin position="55"/>
        <end position="76"/>
    </location>
</feature>
<evidence type="ECO:0000313" key="3">
    <source>
        <dbReference type="EMBL" id="EER47885.1"/>
    </source>
</evidence>
<reference evidence="3 4" key="1">
    <citation type="journal article" date="2010" name="Vet. Microbiol.">
        <title>Production of haemolysins by strains of the Actinobacillus minor/porcitonsillarum complex.</title>
        <authorList>
            <person name="Arya G."/>
            <person name="Niven D.F."/>
        </authorList>
    </citation>
    <scope>NUCLEOTIDE SEQUENCE [LARGE SCALE GENOMIC DNA]</scope>
    <source>
        <strain evidence="3 4">NM305</strain>
    </source>
</reference>
<dbReference type="InterPro" id="IPR005182">
    <property type="entry name" value="YdbS-like_PH"/>
</dbReference>
<comment type="caution">
    <text evidence="3">The sequence shown here is derived from an EMBL/GenBank/DDBJ whole genome shotgun (WGS) entry which is preliminary data.</text>
</comment>
<dbReference type="PANTHER" id="PTHR37938:SF1">
    <property type="entry name" value="BLL0215 PROTEIN"/>
    <property type="match status" value="1"/>
</dbReference>
<name>C5RZN0_9PAST</name>
<accession>C5RZN0</accession>
<keyword evidence="1" id="KW-1133">Transmembrane helix</keyword>
<organism evidence="3 4">
    <name type="scientific">Actinobacillus minor NM305</name>
    <dbReference type="NCBI Taxonomy" id="637911"/>
    <lineage>
        <taxon>Bacteria</taxon>
        <taxon>Pseudomonadati</taxon>
        <taxon>Pseudomonadota</taxon>
        <taxon>Gammaproteobacteria</taxon>
        <taxon>Pasteurellales</taxon>
        <taxon>Pasteurellaceae</taxon>
        <taxon>Actinobacillus</taxon>
    </lineage>
</organism>
<proteinExistence type="predicted"/>
<feature type="domain" description="YdbS-like PH" evidence="2">
    <location>
        <begin position="83"/>
        <end position="154"/>
    </location>
</feature>